<organism evidence="1">
    <name type="scientific">Brassica napus</name>
    <name type="common">Rape</name>
    <dbReference type="NCBI Taxonomy" id="3708"/>
    <lineage>
        <taxon>Eukaryota</taxon>
        <taxon>Viridiplantae</taxon>
        <taxon>Streptophyta</taxon>
        <taxon>Embryophyta</taxon>
        <taxon>Tracheophyta</taxon>
        <taxon>Spermatophyta</taxon>
        <taxon>Magnoliopsida</taxon>
        <taxon>eudicotyledons</taxon>
        <taxon>Gunneridae</taxon>
        <taxon>Pentapetalae</taxon>
        <taxon>rosids</taxon>
        <taxon>malvids</taxon>
        <taxon>Brassicales</taxon>
        <taxon>Brassicaceae</taxon>
        <taxon>Brassiceae</taxon>
        <taxon>Brassica</taxon>
    </lineage>
</organism>
<sequence length="41" mass="4891">MEYLIKSCTNLKAFAYAVTMTYGHLIKQRPRRSFRRGRVNI</sequence>
<protein>
    <submittedName>
        <fullName evidence="1">(rape) hypothetical protein</fullName>
    </submittedName>
</protein>
<dbReference type="AlphaFoldDB" id="A0A816XT80"/>
<evidence type="ECO:0000313" key="1">
    <source>
        <dbReference type="EMBL" id="CAF2150405.1"/>
    </source>
</evidence>
<dbReference type="EMBL" id="HG994355">
    <property type="protein sequence ID" value="CAF2150405.1"/>
    <property type="molecule type" value="Genomic_DNA"/>
</dbReference>
<accession>A0A816XT80</accession>
<name>A0A816XT80_BRANA</name>
<reference evidence="1" key="1">
    <citation type="submission" date="2021-01" db="EMBL/GenBank/DDBJ databases">
        <authorList>
            <consortium name="Genoscope - CEA"/>
            <person name="William W."/>
        </authorList>
    </citation>
    <scope>NUCLEOTIDE SEQUENCE</scope>
</reference>
<gene>
    <name evidence="1" type="ORF">DARMORV10_A01P19260.1</name>
</gene>
<proteinExistence type="predicted"/>
<dbReference type="Proteomes" id="UP001295469">
    <property type="component" value="Chromosome A01"/>
</dbReference>